<comment type="caution">
    <text evidence="2">The sequence shown here is derived from an EMBL/GenBank/DDBJ whole genome shotgun (WGS) entry which is preliminary data.</text>
</comment>
<evidence type="ECO:0000256" key="1">
    <source>
        <dbReference type="SAM" id="MobiDB-lite"/>
    </source>
</evidence>
<dbReference type="Proteomes" id="UP000600026">
    <property type="component" value="Unassembled WGS sequence"/>
</dbReference>
<dbReference type="AlphaFoldDB" id="A0A919GS66"/>
<dbReference type="Gene3D" id="2.60.120.620">
    <property type="entry name" value="q2cbj1_9rhob like domain"/>
    <property type="match status" value="1"/>
</dbReference>
<feature type="region of interest" description="Disordered" evidence="1">
    <location>
        <begin position="1"/>
        <end position="20"/>
    </location>
</feature>
<protein>
    <recommendedName>
        <fullName evidence="4">2OG-Fe dioxygenase family protein</fullName>
    </recommendedName>
</protein>
<keyword evidence="3" id="KW-1185">Reference proteome</keyword>
<name>A0A919GS66_9ACTN</name>
<sequence>MEKAEPLGRSHSDAGDPGRVVDALRERGFARYGAEQLGITPADSAAQDLARIREVSADLPPDPYAPGTNRFRRYSHAVYLPWKDELSWIPGTPDPLHGTVTDFSQGEDAYPRPRRALPDIPEALRGNALLLRLLRWDIEQVLSLKDLGRRPLWAGVHLIRLGVDRPGQDAVSSPDCLHQDGGSAHTFTFAHLISRTNVTGGRNVIATPASAGLQPEDLWADIHADFTLTEPLDGYAVHDHRVSHYVGPVRAGSEPGPGERSILIVGVAPYVPQL</sequence>
<accession>A0A919GS66</accession>
<reference evidence="2" key="1">
    <citation type="submission" date="2020-09" db="EMBL/GenBank/DDBJ databases">
        <title>Whole genome shotgun sequence of Streptomyces xanthophaeus NBRC 12829.</title>
        <authorList>
            <person name="Komaki H."/>
            <person name="Tamura T."/>
        </authorList>
    </citation>
    <scope>NUCLEOTIDE SEQUENCE</scope>
    <source>
        <strain evidence="2">NBRC 12829</strain>
    </source>
</reference>
<proteinExistence type="predicted"/>
<dbReference type="InterPro" id="IPR018724">
    <property type="entry name" value="2OG-Fe_dioxygenase"/>
</dbReference>
<feature type="compositionally biased region" description="Basic and acidic residues" evidence="1">
    <location>
        <begin position="1"/>
        <end position="16"/>
    </location>
</feature>
<dbReference type="Pfam" id="PF10014">
    <property type="entry name" value="2OG-Fe_Oxy_2"/>
    <property type="match status" value="1"/>
</dbReference>
<dbReference type="GO" id="GO:0051213">
    <property type="term" value="F:dioxygenase activity"/>
    <property type="evidence" value="ECO:0007669"/>
    <property type="project" value="InterPro"/>
</dbReference>
<evidence type="ECO:0000313" key="3">
    <source>
        <dbReference type="Proteomes" id="UP000600026"/>
    </source>
</evidence>
<gene>
    <name evidence="2" type="ORF">Sxan_04950</name>
</gene>
<evidence type="ECO:0000313" key="2">
    <source>
        <dbReference type="EMBL" id="GHI83131.1"/>
    </source>
</evidence>
<evidence type="ECO:0008006" key="4">
    <source>
        <dbReference type="Google" id="ProtNLM"/>
    </source>
</evidence>
<organism evidence="2 3">
    <name type="scientific">Streptomyces xanthophaeus</name>
    <dbReference type="NCBI Taxonomy" id="67385"/>
    <lineage>
        <taxon>Bacteria</taxon>
        <taxon>Bacillati</taxon>
        <taxon>Actinomycetota</taxon>
        <taxon>Actinomycetes</taxon>
        <taxon>Kitasatosporales</taxon>
        <taxon>Streptomycetaceae</taxon>
        <taxon>Streptomyces</taxon>
    </lineage>
</organism>
<dbReference type="EMBL" id="BNEE01000003">
    <property type="protein sequence ID" value="GHI83131.1"/>
    <property type="molecule type" value="Genomic_DNA"/>
</dbReference>